<feature type="region of interest" description="Disordered" evidence="1">
    <location>
        <begin position="61"/>
        <end position="103"/>
    </location>
</feature>
<evidence type="ECO:0000313" key="3">
    <source>
        <dbReference type="Proteomes" id="UP001454036"/>
    </source>
</evidence>
<evidence type="ECO:0000313" key="2">
    <source>
        <dbReference type="EMBL" id="GAA0163618.1"/>
    </source>
</evidence>
<gene>
    <name evidence="2" type="ORF">LIER_19439</name>
</gene>
<sequence length="103" mass="12079">MSNEKLVKKILRTLPKKFIHKSNKKKRIALKASLEDVDDEDFVETMNLVAKNFNKPFKRFNKKPYGGTNNPRVNDKGNNRWKKAVKQDNFNMGQQDRGKRDSL</sequence>
<protein>
    <submittedName>
        <fullName evidence="2">Uncharacterized protein</fullName>
    </submittedName>
</protein>
<reference evidence="2 3" key="1">
    <citation type="submission" date="2024-01" db="EMBL/GenBank/DDBJ databases">
        <title>The complete chloroplast genome sequence of Lithospermum erythrorhizon: insights into the phylogenetic relationship among Boraginaceae species and the maternal lineages of purple gromwells.</title>
        <authorList>
            <person name="Okada T."/>
            <person name="Watanabe K."/>
        </authorList>
    </citation>
    <scope>NUCLEOTIDE SEQUENCE [LARGE SCALE GENOMIC DNA]</scope>
</reference>
<name>A0AAV3QKC1_LITER</name>
<organism evidence="2 3">
    <name type="scientific">Lithospermum erythrorhizon</name>
    <name type="common">Purple gromwell</name>
    <name type="synonym">Lithospermum officinale var. erythrorhizon</name>
    <dbReference type="NCBI Taxonomy" id="34254"/>
    <lineage>
        <taxon>Eukaryota</taxon>
        <taxon>Viridiplantae</taxon>
        <taxon>Streptophyta</taxon>
        <taxon>Embryophyta</taxon>
        <taxon>Tracheophyta</taxon>
        <taxon>Spermatophyta</taxon>
        <taxon>Magnoliopsida</taxon>
        <taxon>eudicotyledons</taxon>
        <taxon>Gunneridae</taxon>
        <taxon>Pentapetalae</taxon>
        <taxon>asterids</taxon>
        <taxon>lamiids</taxon>
        <taxon>Boraginales</taxon>
        <taxon>Boraginaceae</taxon>
        <taxon>Boraginoideae</taxon>
        <taxon>Lithospermeae</taxon>
        <taxon>Lithospermum</taxon>
    </lineage>
</organism>
<comment type="caution">
    <text evidence="2">The sequence shown here is derived from an EMBL/GenBank/DDBJ whole genome shotgun (WGS) entry which is preliminary data.</text>
</comment>
<proteinExistence type="predicted"/>
<keyword evidence="3" id="KW-1185">Reference proteome</keyword>
<accession>A0AAV3QKC1</accession>
<dbReference type="Proteomes" id="UP001454036">
    <property type="component" value="Unassembled WGS sequence"/>
</dbReference>
<dbReference type="EMBL" id="BAABME010004803">
    <property type="protein sequence ID" value="GAA0163618.1"/>
    <property type="molecule type" value="Genomic_DNA"/>
</dbReference>
<dbReference type="AlphaFoldDB" id="A0AAV3QKC1"/>
<evidence type="ECO:0000256" key="1">
    <source>
        <dbReference type="SAM" id="MobiDB-lite"/>
    </source>
</evidence>